<name>A0A2R6QR15_ACTCC</name>
<reference evidence="2" key="2">
    <citation type="journal article" date="2018" name="BMC Genomics">
        <title>A manually annotated Actinidia chinensis var. chinensis (kiwifruit) genome highlights the challenges associated with draft genomes and gene prediction in plants.</title>
        <authorList>
            <person name="Pilkington S.M."/>
            <person name="Crowhurst R."/>
            <person name="Hilario E."/>
            <person name="Nardozza S."/>
            <person name="Fraser L."/>
            <person name="Peng Y."/>
            <person name="Gunaseelan K."/>
            <person name="Simpson R."/>
            <person name="Tahir J."/>
            <person name="Deroles S.C."/>
            <person name="Templeton K."/>
            <person name="Luo Z."/>
            <person name="Davy M."/>
            <person name="Cheng C."/>
            <person name="McNeilage M."/>
            <person name="Scaglione D."/>
            <person name="Liu Y."/>
            <person name="Zhang Q."/>
            <person name="Datson P."/>
            <person name="De Silva N."/>
            <person name="Gardiner S.E."/>
            <person name="Bassett H."/>
            <person name="Chagne D."/>
            <person name="McCallum J."/>
            <person name="Dzierzon H."/>
            <person name="Deng C."/>
            <person name="Wang Y.Y."/>
            <person name="Barron L."/>
            <person name="Manako K."/>
            <person name="Bowen J."/>
            <person name="Foster T.M."/>
            <person name="Erridge Z.A."/>
            <person name="Tiffin H."/>
            <person name="Waite C.N."/>
            <person name="Davies K.M."/>
            <person name="Grierson E.P."/>
            <person name="Laing W.A."/>
            <person name="Kirk R."/>
            <person name="Chen X."/>
            <person name="Wood M."/>
            <person name="Montefiori M."/>
            <person name="Brummell D.A."/>
            <person name="Schwinn K.E."/>
            <person name="Catanach A."/>
            <person name="Fullerton C."/>
            <person name="Li D."/>
            <person name="Meiyalaghan S."/>
            <person name="Nieuwenhuizen N."/>
            <person name="Read N."/>
            <person name="Prakash R."/>
            <person name="Hunter D."/>
            <person name="Zhang H."/>
            <person name="McKenzie M."/>
            <person name="Knabel M."/>
            <person name="Harris A."/>
            <person name="Allan A.C."/>
            <person name="Gleave A."/>
            <person name="Chen A."/>
            <person name="Janssen B.J."/>
            <person name="Plunkett B."/>
            <person name="Ampomah-Dwamena C."/>
            <person name="Voogd C."/>
            <person name="Leif D."/>
            <person name="Lafferty D."/>
            <person name="Souleyre E.J.F."/>
            <person name="Varkonyi-Gasic E."/>
            <person name="Gambi F."/>
            <person name="Hanley J."/>
            <person name="Yao J.L."/>
            <person name="Cheung J."/>
            <person name="David K.M."/>
            <person name="Warren B."/>
            <person name="Marsh K."/>
            <person name="Snowden K.C."/>
            <person name="Lin-Wang K."/>
            <person name="Brian L."/>
            <person name="Martinez-Sanchez M."/>
            <person name="Wang M."/>
            <person name="Ileperuma N."/>
            <person name="Macnee N."/>
            <person name="Campin R."/>
            <person name="McAtee P."/>
            <person name="Drummond R.S.M."/>
            <person name="Espley R.V."/>
            <person name="Ireland H.S."/>
            <person name="Wu R."/>
            <person name="Atkinson R.G."/>
            <person name="Karunairetnam S."/>
            <person name="Bulley S."/>
            <person name="Chunkath S."/>
            <person name="Hanley Z."/>
            <person name="Storey R."/>
            <person name="Thrimawithana A.H."/>
            <person name="Thomson S."/>
            <person name="David C."/>
            <person name="Testolin R."/>
            <person name="Huang H."/>
            <person name="Hellens R.P."/>
            <person name="Schaffer R.J."/>
        </authorList>
    </citation>
    <scope>NUCLEOTIDE SEQUENCE [LARGE SCALE GENOMIC DNA]</scope>
    <source>
        <strain evidence="2">cv. Red5</strain>
    </source>
</reference>
<dbReference type="PANTHER" id="PTHR33639">
    <property type="entry name" value="THIOL-DISULFIDE OXIDOREDUCTASE DCC"/>
    <property type="match status" value="1"/>
</dbReference>
<dbReference type="PANTHER" id="PTHR33639:SF1">
    <property type="entry name" value="T23E23.25"/>
    <property type="match status" value="1"/>
</dbReference>
<dbReference type="OMA" id="AKQRYEW"/>
<dbReference type="InParanoid" id="A0A2R6QR15"/>
<reference evidence="1 2" key="1">
    <citation type="submission" date="2017-07" db="EMBL/GenBank/DDBJ databases">
        <title>An improved, manually edited Actinidia chinensis var. chinensis (kiwifruit) genome highlights the challenges associated with draft genomes and gene prediction in plants.</title>
        <authorList>
            <person name="Pilkington S."/>
            <person name="Crowhurst R."/>
            <person name="Hilario E."/>
            <person name="Nardozza S."/>
            <person name="Fraser L."/>
            <person name="Peng Y."/>
            <person name="Gunaseelan K."/>
            <person name="Simpson R."/>
            <person name="Tahir J."/>
            <person name="Deroles S."/>
            <person name="Templeton K."/>
            <person name="Luo Z."/>
            <person name="Davy M."/>
            <person name="Cheng C."/>
            <person name="Mcneilage M."/>
            <person name="Scaglione D."/>
            <person name="Liu Y."/>
            <person name="Zhang Q."/>
            <person name="Datson P."/>
            <person name="De Silva N."/>
            <person name="Gardiner S."/>
            <person name="Bassett H."/>
            <person name="Chagne D."/>
            <person name="Mccallum J."/>
            <person name="Dzierzon H."/>
            <person name="Deng C."/>
            <person name="Wang Y.-Y."/>
            <person name="Barron N."/>
            <person name="Manako K."/>
            <person name="Bowen J."/>
            <person name="Foster T."/>
            <person name="Erridge Z."/>
            <person name="Tiffin H."/>
            <person name="Waite C."/>
            <person name="Davies K."/>
            <person name="Grierson E."/>
            <person name="Laing W."/>
            <person name="Kirk R."/>
            <person name="Chen X."/>
            <person name="Wood M."/>
            <person name="Montefiori M."/>
            <person name="Brummell D."/>
            <person name="Schwinn K."/>
            <person name="Catanach A."/>
            <person name="Fullerton C."/>
            <person name="Li D."/>
            <person name="Meiyalaghan S."/>
            <person name="Nieuwenhuizen N."/>
            <person name="Read N."/>
            <person name="Prakash R."/>
            <person name="Hunter D."/>
            <person name="Zhang H."/>
            <person name="Mckenzie M."/>
            <person name="Knabel M."/>
            <person name="Harris A."/>
            <person name="Allan A."/>
            <person name="Chen A."/>
            <person name="Janssen B."/>
            <person name="Plunkett B."/>
            <person name="Dwamena C."/>
            <person name="Voogd C."/>
            <person name="Leif D."/>
            <person name="Lafferty D."/>
            <person name="Souleyre E."/>
            <person name="Varkonyi-Gasic E."/>
            <person name="Gambi F."/>
            <person name="Hanley J."/>
            <person name="Yao J.-L."/>
            <person name="Cheung J."/>
            <person name="David K."/>
            <person name="Warren B."/>
            <person name="Marsh K."/>
            <person name="Snowden K."/>
            <person name="Lin-Wang K."/>
            <person name="Brian L."/>
            <person name="Martinez-Sanchez M."/>
            <person name="Wang M."/>
            <person name="Ileperuma N."/>
            <person name="Macnee N."/>
            <person name="Campin R."/>
            <person name="Mcatee P."/>
            <person name="Drummond R."/>
            <person name="Espley R."/>
            <person name="Ireland H."/>
            <person name="Wu R."/>
            <person name="Atkinson R."/>
            <person name="Karunairetnam S."/>
            <person name="Bulley S."/>
            <person name="Chunkath S."/>
            <person name="Hanley Z."/>
            <person name="Storey R."/>
            <person name="Thrimawithana A."/>
            <person name="Thomson S."/>
            <person name="David C."/>
            <person name="Testolin R."/>
        </authorList>
    </citation>
    <scope>NUCLEOTIDE SEQUENCE [LARGE SCALE GENOMIC DNA]</scope>
    <source>
        <strain evidence="2">cv. Red5</strain>
        <tissue evidence="1">Young leaf</tissue>
    </source>
</reference>
<dbReference type="EMBL" id="NKQK01000013">
    <property type="protein sequence ID" value="PSS13570.1"/>
    <property type="molecule type" value="Genomic_DNA"/>
</dbReference>
<dbReference type="AlphaFoldDB" id="A0A2R6QR15"/>
<dbReference type="Gramene" id="PSS13570">
    <property type="protein sequence ID" value="PSS13570"/>
    <property type="gene ID" value="CEY00_Acc14181"/>
</dbReference>
<evidence type="ECO:0000313" key="2">
    <source>
        <dbReference type="Proteomes" id="UP000241394"/>
    </source>
</evidence>
<organism evidence="1 2">
    <name type="scientific">Actinidia chinensis var. chinensis</name>
    <name type="common">Chinese soft-hair kiwi</name>
    <dbReference type="NCBI Taxonomy" id="1590841"/>
    <lineage>
        <taxon>Eukaryota</taxon>
        <taxon>Viridiplantae</taxon>
        <taxon>Streptophyta</taxon>
        <taxon>Embryophyta</taxon>
        <taxon>Tracheophyta</taxon>
        <taxon>Spermatophyta</taxon>
        <taxon>Magnoliopsida</taxon>
        <taxon>eudicotyledons</taxon>
        <taxon>Gunneridae</taxon>
        <taxon>Pentapetalae</taxon>
        <taxon>asterids</taxon>
        <taxon>Ericales</taxon>
        <taxon>Actinidiaceae</taxon>
        <taxon>Actinidia</taxon>
    </lineage>
</organism>
<dbReference type="InterPro" id="IPR052927">
    <property type="entry name" value="DCC_oxidoreductase"/>
</dbReference>
<dbReference type="Pfam" id="PF04134">
    <property type="entry name" value="DCC1-like"/>
    <property type="match status" value="1"/>
</dbReference>
<protein>
    <submittedName>
        <fullName evidence="1">Putative thiol-disulfide oxidoreductase DCC protein</fullName>
    </submittedName>
</protein>
<proteinExistence type="predicted"/>
<evidence type="ECO:0000313" key="1">
    <source>
        <dbReference type="EMBL" id="PSS13570.1"/>
    </source>
</evidence>
<dbReference type="OrthoDB" id="1921868at2759"/>
<dbReference type="GO" id="GO:0015035">
    <property type="term" value="F:protein-disulfide reductase activity"/>
    <property type="evidence" value="ECO:0007669"/>
    <property type="project" value="InterPro"/>
</dbReference>
<dbReference type="InterPro" id="IPR007263">
    <property type="entry name" value="DCC1-like"/>
</dbReference>
<dbReference type="FunCoup" id="A0A2R6QR15">
    <property type="interactions" value="18"/>
</dbReference>
<accession>A0A2R6QR15</accession>
<keyword evidence="2" id="KW-1185">Reference proteome</keyword>
<sequence length="232" mass="25727">MAMLNIRSVVRTLTSPRRCSSPSIYAFFSSSVTKASSLSPSSSSATPDVEVVVSGGAADVAGDDLLLDDSPDSAVTAAKATLPSLLQPRVVVYDGVCHLFHKGVKWVIQADKDRKIKFCCLQSQAAEPYMRLCGVDREDVLRRFLFIEGPDVYHQGSTAALRVLSYLPLPYSELSTLRIVPTPLREVVYDYVAKRRYDWFGNENDCLVLQEKELLEQFIDREEMLGRGGPCL</sequence>
<comment type="caution">
    <text evidence="1">The sequence shown here is derived from an EMBL/GenBank/DDBJ whole genome shotgun (WGS) entry which is preliminary data.</text>
</comment>
<dbReference type="Proteomes" id="UP000241394">
    <property type="component" value="Chromosome LG13"/>
</dbReference>
<gene>
    <name evidence="1" type="ORF">CEY00_Acc14181</name>
</gene>